<reference evidence="4 6" key="2">
    <citation type="submission" date="2018-05" db="EMBL/GenBank/DDBJ databases">
        <title>Whole genome sequencing of Paracoccus thiocyanatus SST.</title>
        <authorList>
            <person name="Ghosh W."/>
            <person name="Rameez M.J."/>
            <person name="Roy C."/>
        </authorList>
    </citation>
    <scope>NUCLEOTIDE SEQUENCE [LARGE SCALE GENOMIC DNA]</scope>
    <source>
        <strain evidence="4 6">SST</strain>
    </source>
</reference>
<dbReference type="AlphaFoldDB" id="A0A1N6PTK2"/>
<dbReference type="SMART" id="SM00116">
    <property type="entry name" value="CBS"/>
    <property type="match status" value="2"/>
</dbReference>
<dbReference type="InterPro" id="IPR046342">
    <property type="entry name" value="CBS_dom_sf"/>
</dbReference>
<evidence type="ECO:0000259" key="3">
    <source>
        <dbReference type="PROSITE" id="PS51371"/>
    </source>
</evidence>
<dbReference type="InterPro" id="IPR000644">
    <property type="entry name" value="CBS_dom"/>
</dbReference>
<dbReference type="Proteomes" id="UP000256679">
    <property type="component" value="Unassembled WGS sequence"/>
</dbReference>
<dbReference type="Gene3D" id="3.10.580.10">
    <property type="entry name" value="CBS-domain"/>
    <property type="match status" value="1"/>
</dbReference>
<evidence type="ECO:0000313" key="7">
    <source>
        <dbReference type="Proteomes" id="UP000323956"/>
    </source>
</evidence>
<dbReference type="GO" id="GO:0016301">
    <property type="term" value="F:kinase activity"/>
    <property type="evidence" value="ECO:0007669"/>
    <property type="project" value="UniProtKB-KW"/>
</dbReference>
<dbReference type="Proteomes" id="UP000323956">
    <property type="component" value="Unassembled WGS sequence"/>
</dbReference>
<reference evidence="5 7" key="1">
    <citation type="submission" date="2017-01" db="EMBL/GenBank/DDBJ databases">
        <authorList>
            <person name="Varghese N."/>
            <person name="Submissions S."/>
        </authorList>
    </citation>
    <scope>NUCLEOTIDE SEQUENCE [LARGE SCALE GENOMIC DNA]</scope>
    <source>
        <strain evidence="5 7">ATCC 700171</strain>
    </source>
</reference>
<evidence type="ECO:0000256" key="2">
    <source>
        <dbReference type="PROSITE-ProRule" id="PRU00703"/>
    </source>
</evidence>
<evidence type="ECO:0000313" key="4">
    <source>
        <dbReference type="EMBL" id="RDW14651.1"/>
    </source>
</evidence>
<dbReference type="InterPro" id="IPR044725">
    <property type="entry name" value="CBSX3_CBS_dom"/>
</dbReference>
<proteinExistence type="predicted"/>
<evidence type="ECO:0000256" key="1">
    <source>
        <dbReference type="ARBA" id="ARBA00023122"/>
    </source>
</evidence>
<sequence>MLVNQILAMKASGEIFTVAPTASVADAARLLSEKRIGAIVVSDDGKVPLGILSERDIVRELSRRGTAVLELPIAEMMTRKLATCTIGEDALVILDRMTQGRFRHLPVLDDEGAMIGIISIGDAVSARLKELAAEKEALTGMIMGN</sequence>
<dbReference type="Pfam" id="PF00571">
    <property type="entry name" value="CBS"/>
    <property type="match status" value="2"/>
</dbReference>
<evidence type="ECO:0000313" key="5">
    <source>
        <dbReference type="EMBL" id="SIQ07698.1"/>
    </source>
</evidence>
<dbReference type="PROSITE" id="PS51371">
    <property type="entry name" value="CBS"/>
    <property type="match status" value="2"/>
</dbReference>
<accession>A0A1N6PTK2</accession>
<feature type="domain" description="CBS" evidence="3">
    <location>
        <begin position="9"/>
        <end position="68"/>
    </location>
</feature>
<keyword evidence="4" id="KW-0418">Kinase</keyword>
<feature type="domain" description="CBS" evidence="3">
    <location>
        <begin position="77"/>
        <end position="134"/>
    </location>
</feature>
<organism evidence="5 7">
    <name type="scientific">Paracoccus thiocyanatus</name>
    <dbReference type="NCBI Taxonomy" id="34006"/>
    <lineage>
        <taxon>Bacteria</taxon>
        <taxon>Pseudomonadati</taxon>
        <taxon>Pseudomonadota</taxon>
        <taxon>Alphaproteobacteria</taxon>
        <taxon>Rhodobacterales</taxon>
        <taxon>Paracoccaceae</taxon>
        <taxon>Paracoccus</taxon>
    </lineage>
</organism>
<dbReference type="CDD" id="cd04623">
    <property type="entry name" value="CBS_pair_bac_euk"/>
    <property type="match status" value="1"/>
</dbReference>
<keyword evidence="6" id="KW-1185">Reference proteome</keyword>
<dbReference type="EMBL" id="FTMK01000003">
    <property type="protein sequence ID" value="SIQ07698.1"/>
    <property type="molecule type" value="Genomic_DNA"/>
</dbReference>
<protein>
    <submittedName>
        <fullName evidence="5">CBS domain-containing protein</fullName>
    </submittedName>
    <submittedName>
        <fullName evidence="4">Histidine kinase</fullName>
    </submittedName>
</protein>
<gene>
    <name evidence="4" type="ORF">DIE28_01235</name>
    <name evidence="5" type="ORF">SAMN05421641_103162</name>
</gene>
<dbReference type="EMBL" id="QFCQ01000004">
    <property type="protein sequence ID" value="RDW14651.1"/>
    <property type="molecule type" value="Genomic_DNA"/>
</dbReference>
<evidence type="ECO:0000313" key="6">
    <source>
        <dbReference type="Proteomes" id="UP000256679"/>
    </source>
</evidence>
<dbReference type="PANTHER" id="PTHR43080:SF2">
    <property type="entry name" value="CBS DOMAIN-CONTAINING PROTEIN"/>
    <property type="match status" value="1"/>
</dbReference>
<name>A0A1N6PTK2_9RHOB</name>
<dbReference type="SUPFAM" id="SSF54631">
    <property type="entry name" value="CBS-domain pair"/>
    <property type="match status" value="1"/>
</dbReference>
<dbReference type="InterPro" id="IPR051257">
    <property type="entry name" value="Diverse_CBS-Domain"/>
</dbReference>
<keyword evidence="4" id="KW-0808">Transferase</keyword>
<dbReference type="PANTHER" id="PTHR43080">
    <property type="entry name" value="CBS DOMAIN-CONTAINING PROTEIN CBSX3, MITOCHONDRIAL"/>
    <property type="match status" value="1"/>
</dbReference>
<keyword evidence="1 2" id="KW-0129">CBS domain</keyword>
<dbReference type="OrthoDB" id="9807125at2"/>
<dbReference type="RefSeq" id="WP_115754313.1">
    <property type="nucleotide sequence ID" value="NZ_FTMK01000003.1"/>
</dbReference>